<accession>A0A840B2T1</accession>
<name>A0A840B2T1_9SPHN</name>
<dbReference type="AlphaFoldDB" id="A0A840B2T1"/>
<dbReference type="RefSeq" id="WP_183941808.1">
    <property type="nucleotide sequence ID" value="NZ_BAABBG010000005.1"/>
</dbReference>
<dbReference type="GO" id="GO:0005737">
    <property type="term" value="C:cytoplasm"/>
    <property type="evidence" value="ECO:0007669"/>
    <property type="project" value="UniProtKB-SubCell"/>
</dbReference>
<evidence type="ECO:0000256" key="4">
    <source>
        <dbReference type="ARBA" id="ARBA00022490"/>
    </source>
</evidence>
<sequence length="178" mass="19992">MNSPRAAKKPAPPLNDERLRQLALHYVGKYATTQAKLGTYLNRKIRERGWDGERGADIAMLVEQFAALGYINDAQFAEARSRSFVRRGYGERRLNEDLRASGIGQADAIPAKAHMEESTLSAAENFARRKRIGPFAQEAATPEKRNKQLNAFLRAGHSFELAKRFVYAEPGDEIGDWI</sequence>
<keyword evidence="7" id="KW-1185">Reference proteome</keyword>
<proteinExistence type="inferred from homology"/>
<organism evidence="6 7">
    <name type="scientific">Sphingorhabdus rigui</name>
    <dbReference type="NCBI Taxonomy" id="1282858"/>
    <lineage>
        <taxon>Bacteria</taxon>
        <taxon>Pseudomonadati</taxon>
        <taxon>Pseudomonadota</taxon>
        <taxon>Alphaproteobacteria</taxon>
        <taxon>Sphingomonadales</taxon>
        <taxon>Sphingomonadaceae</taxon>
        <taxon>Sphingorhabdus</taxon>
    </lineage>
</organism>
<dbReference type="InterPro" id="IPR036388">
    <property type="entry name" value="WH-like_DNA-bd_sf"/>
</dbReference>
<evidence type="ECO:0000256" key="1">
    <source>
        <dbReference type="ARBA" id="ARBA00004496"/>
    </source>
</evidence>
<evidence type="ECO:0000259" key="5">
    <source>
        <dbReference type="Pfam" id="PF02631"/>
    </source>
</evidence>
<gene>
    <name evidence="6" type="ORF">GGR91_001754</name>
</gene>
<feature type="domain" description="RecX second three-helical" evidence="5">
    <location>
        <begin position="72"/>
        <end position="107"/>
    </location>
</feature>
<evidence type="ECO:0000313" key="7">
    <source>
        <dbReference type="Proteomes" id="UP000581447"/>
    </source>
</evidence>
<dbReference type="Proteomes" id="UP000581447">
    <property type="component" value="Unassembled WGS sequence"/>
</dbReference>
<comment type="subcellular location">
    <subcellularLocation>
        <location evidence="1">Cytoplasm</location>
    </subcellularLocation>
</comment>
<dbReference type="Pfam" id="PF02631">
    <property type="entry name" value="RecX_HTH2"/>
    <property type="match status" value="1"/>
</dbReference>
<keyword evidence="4" id="KW-0963">Cytoplasm</keyword>
<evidence type="ECO:0000256" key="2">
    <source>
        <dbReference type="ARBA" id="ARBA00009695"/>
    </source>
</evidence>
<comment type="caution">
    <text evidence="6">The sequence shown here is derived from an EMBL/GenBank/DDBJ whole genome shotgun (WGS) entry which is preliminary data.</text>
</comment>
<evidence type="ECO:0000256" key="3">
    <source>
        <dbReference type="ARBA" id="ARBA00018111"/>
    </source>
</evidence>
<comment type="similarity">
    <text evidence="2">Belongs to the RecX family.</text>
</comment>
<reference evidence="6 7" key="1">
    <citation type="submission" date="2020-08" db="EMBL/GenBank/DDBJ databases">
        <title>Genomic Encyclopedia of Type Strains, Phase IV (KMG-IV): sequencing the most valuable type-strain genomes for metagenomic binning, comparative biology and taxonomic classification.</title>
        <authorList>
            <person name="Goeker M."/>
        </authorList>
    </citation>
    <scope>NUCLEOTIDE SEQUENCE [LARGE SCALE GENOMIC DNA]</scope>
    <source>
        <strain evidence="6 7">DSM 29050</strain>
    </source>
</reference>
<dbReference type="Gene3D" id="1.10.10.10">
    <property type="entry name" value="Winged helix-like DNA-binding domain superfamily/Winged helix DNA-binding domain"/>
    <property type="match status" value="1"/>
</dbReference>
<dbReference type="EMBL" id="JACIEA010000002">
    <property type="protein sequence ID" value="MBB3943496.1"/>
    <property type="molecule type" value="Genomic_DNA"/>
</dbReference>
<evidence type="ECO:0000313" key="6">
    <source>
        <dbReference type="EMBL" id="MBB3943496.1"/>
    </source>
</evidence>
<dbReference type="InterPro" id="IPR053924">
    <property type="entry name" value="RecX_HTH_2nd"/>
</dbReference>
<protein>
    <recommendedName>
        <fullName evidence="3">Regulatory protein RecX</fullName>
    </recommendedName>
</protein>